<reference evidence="1" key="1">
    <citation type="submission" date="2022-10" db="EMBL/GenBank/DDBJ databases">
        <title>Genome sequences of endogenous nimaviruses in decapod crustaceans.</title>
        <authorList>
            <person name="Kawato S."/>
            <person name="Nozaki R."/>
            <person name="Kondo H."/>
            <person name="Hirono I."/>
        </authorList>
    </citation>
    <scope>NUCLEOTIDE SEQUENCE</scope>
    <source>
        <strain evidence="1">Ube2021</strain>
    </source>
</reference>
<evidence type="ECO:0000313" key="1">
    <source>
        <dbReference type="EMBL" id="BDT62935.1"/>
    </source>
</evidence>
<sequence length="269" mass="32413">MDKQLEKEEQSDNITTEDIIKDENINQIKKRKRNLKQDGNDDETINKKRRIIQTKNEIGKIRLKKYRGVSGNDTWHILDNGKSDKKEIKYHPLSYKDKTLDFITNKDIKKYINDDLIKDSVRNKKYCKYIKRIDERNIDKEIVKNIESIKTIFSKYFLERLTIICLNDHKEEFYEICNKKDNIDNNSPIVMEIIKLKNDLKEEIRKKVDYRLNKNNFRVKLFSFFSNISKEEIKNDIVEVIYKYLVYSKCSKHIQLIFNNIDKNKLTKT</sequence>
<name>A0A9C7F8A2_9VIRU</name>
<accession>A0A9C7F8A2</accession>
<organism evidence="1">
    <name type="scientific">Trachysalambria curvirostris majanivirus</name>
    <dbReference type="NCBI Taxonomy" id="2984281"/>
    <lineage>
        <taxon>Viruses</taxon>
        <taxon>Viruses incertae sedis</taxon>
        <taxon>Naldaviricetes</taxon>
        <taxon>Nimaviridae</taxon>
    </lineage>
</organism>
<protein>
    <submittedName>
        <fullName evidence="1">Uncharacterized protein</fullName>
    </submittedName>
</protein>
<proteinExistence type="predicted"/>
<dbReference type="EMBL" id="LC738879">
    <property type="protein sequence ID" value="BDT62935.1"/>
    <property type="molecule type" value="Genomic_DNA"/>
</dbReference>